<name>A0ABS4KEW4_9FIRM</name>
<dbReference type="RefSeq" id="WP_209658222.1">
    <property type="nucleotide sequence ID" value="NZ_JAGGLI010000001.1"/>
</dbReference>
<dbReference type="Gene3D" id="6.20.120.50">
    <property type="match status" value="1"/>
</dbReference>
<accession>A0ABS4KEW4</accession>
<sequence length="71" mass="8440">MKGIIDRFEEEYAVVELSDGSFKEIKKIYLPRETKEGDFINIIGTQITLDLEESKKRRDRINNLMEDLFEK</sequence>
<reference evidence="1 2" key="1">
    <citation type="submission" date="2021-03" db="EMBL/GenBank/DDBJ databases">
        <title>Genomic Encyclopedia of Type Strains, Phase IV (KMG-IV): sequencing the most valuable type-strain genomes for metagenomic binning, comparative biology and taxonomic classification.</title>
        <authorList>
            <person name="Goeker M."/>
        </authorList>
    </citation>
    <scope>NUCLEOTIDE SEQUENCE [LARGE SCALE GENOMIC DNA]</scope>
    <source>
        <strain evidence="1 2">DSM 27512</strain>
    </source>
</reference>
<dbReference type="Proteomes" id="UP001314903">
    <property type="component" value="Unassembled WGS sequence"/>
</dbReference>
<proteinExistence type="predicted"/>
<comment type="caution">
    <text evidence="1">The sequence shown here is derived from an EMBL/GenBank/DDBJ whole genome shotgun (WGS) entry which is preliminary data.</text>
</comment>
<organism evidence="1 2">
    <name type="scientific">Acetoanaerobium pronyense</name>
    <dbReference type="NCBI Taxonomy" id="1482736"/>
    <lineage>
        <taxon>Bacteria</taxon>
        <taxon>Bacillati</taxon>
        <taxon>Bacillota</taxon>
        <taxon>Clostridia</taxon>
        <taxon>Peptostreptococcales</taxon>
        <taxon>Filifactoraceae</taxon>
        <taxon>Acetoanaerobium</taxon>
    </lineage>
</organism>
<dbReference type="InterPro" id="IPR021377">
    <property type="entry name" value="DUF3006"/>
</dbReference>
<gene>
    <name evidence="1" type="ORF">J2Z35_000092</name>
</gene>
<dbReference type="Pfam" id="PF11213">
    <property type="entry name" value="DUF3006"/>
    <property type="match status" value="1"/>
</dbReference>
<keyword evidence="2" id="KW-1185">Reference proteome</keyword>
<evidence type="ECO:0008006" key="3">
    <source>
        <dbReference type="Google" id="ProtNLM"/>
    </source>
</evidence>
<dbReference type="EMBL" id="JAGGLI010000001">
    <property type="protein sequence ID" value="MBP2026303.1"/>
    <property type="molecule type" value="Genomic_DNA"/>
</dbReference>
<protein>
    <recommendedName>
        <fullName evidence="3">Pyruvate kinase</fullName>
    </recommendedName>
</protein>
<evidence type="ECO:0000313" key="1">
    <source>
        <dbReference type="EMBL" id="MBP2026303.1"/>
    </source>
</evidence>
<evidence type="ECO:0000313" key="2">
    <source>
        <dbReference type="Proteomes" id="UP001314903"/>
    </source>
</evidence>